<proteinExistence type="predicted"/>
<dbReference type="HOGENOM" id="CLU_072991_1_0_5"/>
<dbReference type="Gene3D" id="3.10.180.10">
    <property type="entry name" value="2,3-Dihydroxybiphenyl 1,2-Dioxygenase, domain 1"/>
    <property type="match status" value="1"/>
</dbReference>
<sequence length="284" mass="30321">MSILDIDHLMIKTGDLSAAGDRFAELGFTVTARSEMPGLANRLICFDAMIPGACNYIEIMQLTDPASAPPPMPRVLDAPDGPVSTVTATSDADATAARLNAAGIRVPPPVSIRRDWPLGTGEVISPAFRVAIPLTGQAPFYWNACQHHTPQHYTRPEFTRHANHARQMIGVVAVAPDPAAVAAAYRQPWAARIEGEAPVRVTAGPGRVALRIHTPDQLIRACPGMMAGADDQRLAGLVFATDDIDAAFARIDATDARPVRTAPGRFHVLPHQANGCLMIFEGMA</sequence>
<organism evidence="2 3">
    <name type="scientific">Tistrella mobilis (strain KA081020-065)</name>
    <dbReference type="NCBI Taxonomy" id="1110502"/>
    <lineage>
        <taxon>Bacteria</taxon>
        <taxon>Pseudomonadati</taxon>
        <taxon>Pseudomonadota</taxon>
        <taxon>Alphaproteobacteria</taxon>
        <taxon>Geminicoccales</taxon>
        <taxon>Geminicoccaceae</taxon>
        <taxon>Tistrella</taxon>
    </lineage>
</organism>
<evidence type="ECO:0000259" key="1">
    <source>
        <dbReference type="Pfam" id="PF13468"/>
    </source>
</evidence>
<dbReference type="EMBL" id="CP003237">
    <property type="protein sequence ID" value="AFK55974.1"/>
    <property type="molecule type" value="Genomic_DNA"/>
</dbReference>
<dbReference type="PANTHER" id="PTHR40265:SF1">
    <property type="entry name" value="GLYOXALASE-LIKE DOMAIN-CONTAINING PROTEIN"/>
    <property type="match status" value="1"/>
</dbReference>
<dbReference type="Proteomes" id="UP000005258">
    <property type="component" value="Plasmid pTM1"/>
</dbReference>
<reference evidence="2 3" key="1">
    <citation type="journal article" date="2012" name="J. Am. Chem. Soc.">
        <title>Bacterial biosynthesis and maturation of the didemnin anti-cancer agents.</title>
        <authorList>
            <person name="Xu Y."/>
            <person name="Kersten R.D."/>
            <person name="Nam S.J."/>
            <person name="Lu L."/>
            <person name="Al-Suwailem A.M."/>
            <person name="Zheng H."/>
            <person name="Fenical W."/>
            <person name="Dorrestein P.C."/>
            <person name="Moore B.S."/>
            <person name="Qian P.Y."/>
        </authorList>
    </citation>
    <scope>NUCLEOTIDE SEQUENCE [LARGE SCALE GENOMIC DNA]</scope>
    <source>
        <strain evidence="2 3">KA081020-065</strain>
    </source>
</reference>
<dbReference type="InterPro" id="IPR025870">
    <property type="entry name" value="Glyoxalase-like_dom"/>
</dbReference>
<dbReference type="InterPro" id="IPR029068">
    <property type="entry name" value="Glyas_Bleomycin-R_OHBP_Dase"/>
</dbReference>
<dbReference type="KEGG" id="tmo:TMO_a0571"/>
<evidence type="ECO:0000313" key="2">
    <source>
        <dbReference type="EMBL" id="AFK55974.1"/>
    </source>
</evidence>
<name>I3TT86_TISMK</name>
<dbReference type="AlphaFoldDB" id="I3TT86"/>
<protein>
    <recommendedName>
        <fullName evidence="1">Glyoxalase-like domain-containing protein</fullName>
    </recommendedName>
</protein>
<dbReference type="Pfam" id="PF13468">
    <property type="entry name" value="Glyoxalase_3"/>
    <property type="match status" value="1"/>
</dbReference>
<gene>
    <name evidence="2" type="ordered locus">TMO_a0571</name>
</gene>
<dbReference type="RefSeq" id="WP_014747651.1">
    <property type="nucleotide sequence ID" value="NC_017957.2"/>
</dbReference>
<keyword evidence="2" id="KW-0614">Plasmid</keyword>
<feature type="domain" description="Glyoxalase-like" evidence="1">
    <location>
        <begin position="6"/>
        <end position="186"/>
    </location>
</feature>
<dbReference type="SUPFAM" id="SSF54593">
    <property type="entry name" value="Glyoxalase/Bleomycin resistance protein/Dihydroxybiphenyl dioxygenase"/>
    <property type="match status" value="1"/>
</dbReference>
<geneLocation type="plasmid" evidence="2 3">
    <name>pTM1</name>
</geneLocation>
<dbReference type="PANTHER" id="PTHR40265">
    <property type="entry name" value="BLL2707 PROTEIN"/>
    <property type="match status" value="1"/>
</dbReference>
<evidence type="ECO:0000313" key="3">
    <source>
        <dbReference type="Proteomes" id="UP000005258"/>
    </source>
</evidence>
<accession>I3TT86</accession>
<keyword evidence="3" id="KW-1185">Reference proteome</keyword>